<name>A0A059NW86_9BACI</name>
<dbReference type="AlphaFoldDB" id="A0A059NW86"/>
<evidence type="ECO:0000313" key="1">
    <source>
        <dbReference type="EMBL" id="CDQ22563.1"/>
    </source>
</evidence>
<reference evidence="1 2" key="2">
    <citation type="submission" date="2014-05" db="EMBL/GenBank/DDBJ databases">
        <title>Draft genome sequence of Halobacillus karajensis HK-03.</title>
        <authorList>
            <person name="Khelaifia S."/>
            <person name="Croce O."/>
            <person name="Lagier J.C."/>
            <person name="Raoult D."/>
        </authorList>
    </citation>
    <scope>NUCLEOTIDE SEQUENCE [LARGE SCALE GENOMIC DNA]</scope>
    <source>
        <strain evidence="1 2">HD-03</strain>
    </source>
</reference>
<gene>
    <name evidence="1" type="ORF">BN983_00776</name>
</gene>
<dbReference type="Proteomes" id="UP000028868">
    <property type="component" value="Unassembled WGS sequence"/>
</dbReference>
<evidence type="ECO:0008006" key="3">
    <source>
        <dbReference type="Google" id="ProtNLM"/>
    </source>
</evidence>
<evidence type="ECO:0000313" key="2">
    <source>
        <dbReference type="Proteomes" id="UP000028868"/>
    </source>
</evidence>
<dbReference type="EMBL" id="CCDI010000001">
    <property type="protein sequence ID" value="CDQ22563.1"/>
    <property type="molecule type" value="Genomic_DNA"/>
</dbReference>
<organism evidence="1 2">
    <name type="scientific">Halobacillus karajensis</name>
    <dbReference type="NCBI Taxonomy" id="195088"/>
    <lineage>
        <taxon>Bacteria</taxon>
        <taxon>Bacillati</taxon>
        <taxon>Bacillota</taxon>
        <taxon>Bacilli</taxon>
        <taxon>Bacillales</taxon>
        <taxon>Bacillaceae</taxon>
        <taxon>Halobacillus</taxon>
    </lineage>
</organism>
<reference evidence="2" key="1">
    <citation type="submission" date="2014-03" db="EMBL/GenBank/DDBJ databases">
        <authorList>
            <person name="Urmite Genomes U."/>
        </authorList>
    </citation>
    <scope>NUCLEOTIDE SEQUENCE [LARGE SCALE GENOMIC DNA]</scope>
    <source>
        <strain evidence="2">HD-03</strain>
    </source>
</reference>
<proteinExistence type="predicted"/>
<keyword evidence="2" id="KW-1185">Reference proteome</keyword>
<sequence>MYYDFYLSMWKHRTIEEVDEADIYRGVEKGNITEEEYEVIVNTPKE</sequence>
<dbReference type="RefSeq" id="WP_156036653.1">
    <property type="nucleotide sequence ID" value="NZ_CCDI010000001.1"/>
</dbReference>
<dbReference type="InterPro" id="IPR010022">
    <property type="entry name" value="XkdX"/>
</dbReference>
<dbReference type="NCBIfam" id="TIGR01669">
    <property type="entry name" value="phage_XkdX"/>
    <property type="match status" value="1"/>
</dbReference>
<protein>
    <recommendedName>
        <fullName evidence="3">XkdX family protein</fullName>
    </recommendedName>
</protein>
<comment type="caution">
    <text evidence="1">The sequence shown here is derived from an EMBL/GenBank/DDBJ whole genome shotgun (WGS) entry which is preliminary data.</text>
</comment>
<accession>A0A059NW86</accession>